<dbReference type="RefSeq" id="WP_003674842.1">
    <property type="nucleotide sequence ID" value="NZ_CAKMAY010000039.1"/>
</dbReference>
<accession>A0AAW9ZGD1</accession>
<dbReference type="InterPro" id="IPR021835">
    <property type="entry name" value="DUF3427"/>
</dbReference>
<dbReference type="EMBL" id="JABAFN010000016">
    <property type="protein sequence ID" value="NME22181.1"/>
    <property type="molecule type" value="Genomic_DNA"/>
</dbReference>
<protein>
    <submittedName>
        <fullName evidence="3">DEAD/DEAH box helicase</fullName>
    </submittedName>
</protein>
<feature type="domain" description="Helicase C-terminal" evidence="2">
    <location>
        <begin position="466"/>
        <end position="609"/>
    </location>
</feature>
<dbReference type="Proteomes" id="UP000587270">
    <property type="component" value="Unassembled WGS sequence"/>
</dbReference>
<dbReference type="Pfam" id="PF13091">
    <property type="entry name" value="PLDc_2"/>
    <property type="match status" value="1"/>
</dbReference>
<dbReference type="InterPro" id="IPR058403">
    <property type="entry name" value="DUF8090"/>
</dbReference>
<dbReference type="SMART" id="SM00487">
    <property type="entry name" value="DEXDc"/>
    <property type="match status" value="1"/>
</dbReference>
<keyword evidence="3" id="KW-0067">ATP-binding</keyword>
<keyword evidence="3" id="KW-0347">Helicase</keyword>
<dbReference type="InterPro" id="IPR014001">
    <property type="entry name" value="Helicase_ATP-bd"/>
</dbReference>
<sequence length="982" mass="114168">MVNFDYKQLLQKNINNKEKNVVNELYGSLLNGYINQDTIVTNDQFGPRLLNNQEGSSIWEQIKHELLTCENYTFAVAFITDSMVSNLKPIFKDLSRRGIKGRILTSTYLYFNQPAVFQELLKIPNIEVKIAEVDGFHQKGYIFQHQGYQTIIIGSANLTTNALMRNYEWSLRINSLDSGDIVDQVRSNVELEWKNASNLTNEWITSYSFTYKKNYKKSLQHQELDSENDTRFIKPNQMQKDALEQLRLLREKGKQRGLIISATGTGKTYLGAFDVKSTNPKKMLFLAHREQILEKSKESFSRIIGGKKTDYGLYTGNSRNKNAKYVFATVQTLSKSNHLSLFDRDEFDYILIDEVHHAGAETYQKIMNYFQPKFYLGMTATPDRNDDFNVFKLFNYNIAYEIRLPQALEENMLCPFHYVGISDYTFKDNRINEAINSYNNEKGNHKNEQKIVEQLSSQERVKYILDQTKYYGYSGDVLHGLIFCSGVAESVSLAKELTRQGYPSKALSGNDSEVKRRSVVKGLEKGIIKYIVTVDIFNEGIDIPCINQVVFLRNTNSNIVYIQQLGRGLRKSKGKEYVEILDFIGNYKNNYIIPVALTDDSSYSKDNARATTSMEPTIGVSTIYFEQVAKEKIFDSIRQAKFDSMRNLRTVYNEMKKRVGRIPLLQDFIKFNSIDPVILSNKEKNYANFLIKMGEQINISDYENKILSFLDVELLNGKRRHELILLDLLINNSEISMEKFDEALIKNHCLNNQEIIESVKRILSLSFYNENASPSRKDYGGKAIVEYNDKNNQYVLNSEIQYSLKKNKDFRQLWIDGIRTGLSRSQRYDSDKLFTIGKKYTRKDVMRQSNNITNVTAQNIGGYYFNDKYGMIFVTYKKSMNISKSIQYEDRFLSDRILHYYSKNNRKLTSKEVQKFFTDKYRLLLFMKKSDADDNKDFYYLGTCSYIDSSARQENQDGKPIVSMNLRLDNRVNYHLYHLLTD</sequence>
<dbReference type="SUPFAM" id="SSF52540">
    <property type="entry name" value="P-loop containing nucleoside triphosphate hydrolases"/>
    <property type="match status" value="1"/>
</dbReference>
<dbReference type="GO" id="GO:0003677">
    <property type="term" value="F:DNA binding"/>
    <property type="evidence" value="ECO:0007669"/>
    <property type="project" value="InterPro"/>
</dbReference>
<gene>
    <name evidence="3" type="ORF">HF865_05615</name>
</gene>
<evidence type="ECO:0000259" key="2">
    <source>
        <dbReference type="PROSITE" id="PS51194"/>
    </source>
</evidence>
<dbReference type="Pfam" id="PF04851">
    <property type="entry name" value="ResIII"/>
    <property type="match status" value="1"/>
</dbReference>
<dbReference type="CDD" id="cd09204">
    <property type="entry name" value="PLDc_N_DEXD_b2"/>
    <property type="match status" value="1"/>
</dbReference>
<reference evidence="3 4" key="1">
    <citation type="submission" date="2020-04" db="EMBL/GenBank/DDBJ databases">
        <authorList>
            <person name="Hitch T.C.A."/>
            <person name="Wylensek D."/>
            <person name="Clavel T."/>
        </authorList>
    </citation>
    <scope>NUCLEOTIDE SEQUENCE [LARGE SCALE GENOMIC DNA]</scope>
    <source>
        <strain evidence="3 4">WCA-386-APC-4I</strain>
    </source>
</reference>
<dbReference type="CDD" id="cd18799">
    <property type="entry name" value="SF2_C_EcoAI-like"/>
    <property type="match status" value="1"/>
</dbReference>
<name>A0AAW9ZGD1_LIMRT</name>
<dbReference type="GO" id="GO:0005524">
    <property type="term" value="F:ATP binding"/>
    <property type="evidence" value="ECO:0007669"/>
    <property type="project" value="InterPro"/>
</dbReference>
<dbReference type="InterPro" id="IPR027417">
    <property type="entry name" value="P-loop_NTPase"/>
</dbReference>
<dbReference type="PROSITE" id="PS51194">
    <property type="entry name" value="HELICASE_CTER"/>
    <property type="match status" value="1"/>
</dbReference>
<dbReference type="InterPro" id="IPR001650">
    <property type="entry name" value="Helicase_C-like"/>
</dbReference>
<feature type="domain" description="Helicase ATP-binding" evidence="1">
    <location>
        <begin position="248"/>
        <end position="400"/>
    </location>
</feature>
<dbReference type="CDD" id="cd18032">
    <property type="entry name" value="DEXHc_RE_I_III_res"/>
    <property type="match status" value="1"/>
</dbReference>
<dbReference type="SUPFAM" id="SSF56024">
    <property type="entry name" value="Phospholipase D/nuclease"/>
    <property type="match status" value="1"/>
</dbReference>
<dbReference type="Pfam" id="PF26350">
    <property type="entry name" value="DUF8090"/>
    <property type="match status" value="1"/>
</dbReference>
<dbReference type="Pfam" id="PF11907">
    <property type="entry name" value="DUF3427"/>
    <property type="match status" value="1"/>
</dbReference>
<dbReference type="PANTHER" id="PTHR47396">
    <property type="entry name" value="TYPE I RESTRICTION ENZYME ECOKI R PROTEIN"/>
    <property type="match status" value="1"/>
</dbReference>
<dbReference type="AlphaFoldDB" id="A0AAW9ZGD1"/>
<evidence type="ECO:0000313" key="3">
    <source>
        <dbReference type="EMBL" id="NME22181.1"/>
    </source>
</evidence>
<evidence type="ECO:0000259" key="1">
    <source>
        <dbReference type="PROSITE" id="PS51192"/>
    </source>
</evidence>
<keyword evidence="3" id="KW-0378">Hydrolase</keyword>
<dbReference type="SMART" id="SM00490">
    <property type="entry name" value="HELICc"/>
    <property type="match status" value="1"/>
</dbReference>
<dbReference type="InterPro" id="IPR025202">
    <property type="entry name" value="PLD-like_dom"/>
</dbReference>
<dbReference type="PANTHER" id="PTHR47396:SF1">
    <property type="entry name" value="ATP-DEPENDENT HELICASE IRC3-RELATED"/>
    <property type="match status" value="1"/>
</dbReference>
<dbReference type="InterPro" id="IPR006935">
    <property type="entry name" value="Helicase/UvrB_N"/>
</dbReference>
<dbReference type="Gene3D" id="3.30.870.10">
    <property type="entry name" value="Endonuclease Chain A"/>
    <property type="match status" value="1"/>
</dbReference>
<dbReference type="InterPro" id="IPR050742">
    <property type="entry name" value="Helicase_Restrict-Modif_Enz"/>
</dbReference>
<dbReference type="GO" id="GO:0016787">
    <property type="term" value="F:hydrolase activity"/>
    <property type="evidence" value="ECO:0007669"/>
    <property type="project" value="InterPro"/>
</dbReference>
<comment type="caution">
    <text evidence="3">The sequence shown here is derived from an EMBL/GenBank/DDBJ whole genome shotgun (WGS) entry which is preliminary data.</text>
</comment>
<dbReference type="Pfam" id="PF00271">
    <property type="entry name" value="Helicase_C"/>
    <property type="match status" value="1"/>
</dbReference>
<proteinExistence type="predicted"/>
<keyword evidence="3" id="KW-0547">Nucleotide-binding</keyword>
<organism evidence="3 4">
    <name type="scientific">Limosilactobacillus reuteri</name>
    <name type="common">Lactobacillus reuteri</name>
    <dbReference type="NCBI Taxonomy" id="1598"/>
    <lineage>
        <taxon>Bacteria</taxon>
        <taxon>Bacillati</taxon>
        <taxon>Bacillota</taxon>
        <taxon>Bacilli</taxon>
        <taxon>Lactobacillales</taxon>
        <taxon>Lactobacillaceae</taxon>
        <taxon>Limosilactobacillus</taxon>
    </lineage>
</organism>
<evidence type="ECO:0000313" key="4">
    <source>
        <dbReference type="Proteomes" id="UP000587270"/>
    </source>
</evidence>
<dbReference type="GO" id="GO:0005829">
    <property type="term" value="C:cytosol"/>
    <property type="evidence" value="ECO:0007669"/>
    <property type="project" value="TreeGrafter"/>
</dbReference>
<dbReference type="PROSITE" id="PS51192">
    <property type="entry name" value="HELICASE_ATP_BIND_1"/>
    <property type="match status" value="1"/>
</dbReference>
<dbReference type="GO" id="GO:0004386">
    <property type="term" value="F:helicase activity"/>
    <property type="evidence" value="ECO:0007669"/>
    <property type="project" value="UniProtKB-KW"/>
</dbReference>
<dbReference type="Gene3D" id="3.40.50.300">
    <property type="entry name" value="P-loop containing nucleotide triphosphate hydrolases"/>
    <property type="match status" value="2"/>
</dbReference>